<protein>
    <submittedName>
        <fullName evidence="2">M20/M25/M40 family metallo-hydrolase</fullName>
    </submittedName>
</protein>
<name>A0ABT4KMB7_9HYPH</name>
<accession>A0ABT4KMB7</accession>
<organism evidence="2 3">
    <name type="scientific">Sinorhizobium psoraleae</name>
    <dbReference type="NCBI Taxonomy" id="520838"/>
    <lineage>
        <taxon>Bacteria</taxon>
        <taxon>Pseudomonadati</taxon>
        <taxon>Pseudomonadota</taxon>
        <taxon>Alphaproteobacteria</taxon>
        <taxon>Hyphomicrobiales</taxon>
        <taxon>Rhizobiaceae</taxon>
        <taxon>Sinorhizobium/Ensifer group</taxon>
        <taxon>Sinorhizobium</taxon>
    </lineage>
</organism>
<reference evidence="2" key="1">
    <citation type="submission" date="2022-10" db="EMBL/GenBank/DDBJ databases">
        <title>Whole genome sequencing of three plant growth promoting bacteria isolated from Vachellia tortilis subsp. raddiana in Morocco.</title>
        <authorList>
            <person name="Hnini M."/>
            <person name="Zouagui R."/>
            <person name="Zouagui H."/>
            <person name="Chemao Elfihri M.-W."/>
            <person name="Ibrahimi A."/>
            <person name="Sbabou L."/>
            <person name="Aurag J."/>
        </authorList>
    </citation>
    <scope>NUCLEOTIDE SEQUENCE</scope>
    <source>
        <strain evidence="2">LMR678</strain>
    </source>
</reference>
<gene>
    <name evidence="2" type="ORF">O3W52_24535</name>
</gene>
<dbReference type="InterPro" id="IPR036264">
    <property type="entry name" value="Bact_exopeptidase_dim_dom"/>
</dbReference>
<dbReference type="Pfam" id="PF01546">
    <property type="entry name" value="Peptidase_M20"/>
    <property type="match status" value="1"/>
</dbReference>
<evidence type="ECO:0000256" key="1">
    <source>
        <dbReference type="ARBA" id="ARBA00022801"/>
    </source>
</evidence>
<dbReference type="PANTHER" id="PTHR11014:SF63">
    <property type="entry name" value="METALLOPEPTIDASE, PUTATIVE (AFU_ORTHOLOGUE AFUA_6G09600)-RELATED"/>
    <property type="match status" value="1"/>
</dbReference>
<dbReference type="InterPro" id="IPR002933">
    <property type="entry name" value="Peptidase_M20"/>
</dbReference>
<dbReference type="PANTHER" id="PTHR11014">
    <property type="entry name" value="PEPTIDASE M20 FAMILY MEMBER"/>
    <property type="match status" value="1"/>
</dbReference>
<keyword evidence="1" id="KW-0378">Hydrolase</keyword>
<dbReference type="Gene3D" id="3.40.630.10">
    <property type="entry name" value="Zn peptidases"/>
    <property type="match status" value="1"/>
</dbReference>
<dbReference type="InterPro" id="IPR017439">
    <property type="entry name" value="Amidohydrolase"/>
</dbReference>
<evidence type="ECO:0000313" key="2">
    <source>
        <dbReference type="EMBL" id="MCZ4093101.1"/>
    </source>
</evidence>
<dbReference type="SUPFAM" id="SSF55031">
    <property type="entry name" value="Bacterial exopeptidase dimerisation domain"/>
    <property type="match status" value="1"/>
</dbReference>
<evidence type="ECO:0000313" key="3">
    <source>
        <dbReference type="Proteomes" id="UP001079430"/>
    </source>
</evidence>
<proteinExistence type="predicted"/>
<dbReference type="Proteomes" id="UP001079430">
    <property type="component" value="Unassembled WGS sequence"/>
</dbReference>
<dbReference type="EMBL" id="JAPVOI010000005">
    <property type="protein sequence ID" value="MCZ4093101.1"/>
    <property type="molecule type" value="Genomic_DNA"/>
</dbReference>
<keyword evidence="3" id="KW-1185">Reference proteome</keyword>
<sequence>MDALLPIMEATGVPCLERAREDARLRHDGHTAILLGAVKHLAETRAFSGTLVAIFQPAEEGGGGAKVMVEGGLFERFSIEEVYALHNMPGMEVGTLTLSNSVMLAASDRFNLKIVGTGGHAARPHEAIDPIPVANQIVSALQTIVSRAVDPLHPAVLSVTSIHAGDAYRGYTDRLRPNIFRRKPT</sequence>
<comment type="caution">
    <text evidence="2">The sequence shown here is derived from an EMBL/GenBank/DDBJ whole genome shotgun (WGS) entry which is preliminary data.</text>
</comment>
<dbReference type="SUPFAM" id="SSF53187">
    <property type="entry name" value="Zn-dependent exopeptidases"/>
    <property type="match status" value="1"/>
</dbReference>